<name>A0A2J6RVY6_HYAVF</name>
<feature type="compositionally biased region" description="Basic residues" evidence="1">
    <location>
        <begin position="197"/>
        <end position="207"/>
    </location>
</feature>
<feature type="compositionally biased region" description="Acidic residues" evidence="1">
    <location>
        <begin position="263"/>
        <end position="284"/>
    </location>
</feature>
<dbReference type="STRING" id="1149755.A0A2J6RVY6"/>
<gene>
    <name evidence="2" type="ORF">L207DRAFT_318196</name>
</gene>
<dbReference type="OrthoDB" id="4186058at2759"/>
<dbReference type="AlphaFoldDB" id="A0A2J6RVY6"/>
<reference evidence="2 3" key="1">
    <citation type="submission" date="2016-04" db="EMBL/GenBank/DDBJ databases">
        <title>A degradative enzymes factory behind the ericoid mycorrhizal symbiosis.</title>
        <authorList>
            <consortium name="DOE Joint Genome Institute"/>
            <person name="Martino E."/>
            <person name="Morin E."/>
            <person name="Grelet G."/>
            <person name="Kuo A."/>
            <person name="Kohler A."/>
            <person name="Daghino S."/>
            <person name="Barry K."/>
            <person name="Choi C."/>
            <person name="Cichocki N."/>
            <person name="Clum A."/>
            <person name="Copeland A."/>
            <person name="Hainaut M."/>
            <person name="Haridas S."/>
            <person name="Labutti K."/>
            <person name="Lindquist E."/>
            <person name="Lipzen A."/>
            <person name="Khouja H.-R."/>
            <person name="Murat C."/>
            <person name="Ohm R."/>
            <person name="Olson A."/>
            <person name="Spatafora J."/>
            <person name="Veneault-Fourrey C."/>
            <person name="Henrissat B."/>
            <person name="Grigoriev I."/>
            <person name="Martin F."/>
            <person name="Perotto S."/>
        </authorList>
    </citation>
    <scope>NUCLEOTIDE SEQUENCE [LARGE SCALE GENOMIC DNA]</scope>
    <source>
        <strain evidence="2 3">F</strain>
    </source>
</reference>
<organism evidence="2 3">
    <name type="scientific">Hyaloscypha variabilis (strain UAMH 11265 / GT02V1 / F)</name>
    <name type="common">Meliniomyces variabilis</name>
    <dbReference type="NCBI Taxonomy" id="1149755"/>
    <lineage>
        <taxon>Eukaryota</taxon>
        <taxon>Fungi</taxon>
        <taxon>Dikarya</taxon>
        <taxon>Ascomycota</taxon>
        <taxon>Pezizomycotina</taxon>
        <taxon>Leotiomycetes</taxon>
        <taxon>Helotiales</taxon>
        <taxon>Hyaloscyphaceae</taxon>
        <taxon>Hyaloscypha</taxon>
        <taxon>Hyaloscypha variabilis</taxon>
    </lineage>
</organism>
<evidence type="ECO:0000313" key="2">
    <source>
        <dbReference type="EMBL" id="PMD42679.1"/>
    </source>
</evidence>
<evidence type="ECO:0000313" key="3">
    <source>
        <dbReference type="Proteomes" id="UP000235786"/>
    </source>
</evidence>
<accession>A0A2J6RVY6</accession>
<feature type="compositionally biased region" description="Polar residues" evidence="1">
    <location>
        <begin position="208"/>
        <end position="218"/>
    </location>
</feature>
<feature type="region of interest" description="Disordered" evidence="1">
    <location>
        <begin position="196"/>
        <end position="226"/>
    </location>
</feature>
<dbReference type="EMBL" id="KZ613943">
    <property type="protein sequence ID" value="PMD42679.1"/>
    <property type="molecule type" value="Genomic_DNA"/>
</dbReference>
<feature type="compositionally biased region" description="Polar residues" evidence="1">
    <location>
        <begin position="1"/>
        <end position="10"/>
    </location>
</feature>
<keyword evidence="3" id="KW-1185">Reference proteome</keyword>
<protein>
    <submittedName>
        <fullName evidence="2">Uncharacterized protein</fullName>
    </submittedName>
</protein>
<dbReference type="Proteomes" id="UP000235786">
    <property type="component" value="Unassembled WGS sequence"/>
</dbReference>
<sequence>MRPTTPNFNFAQQAGPSSPPQTPTTSAFPLKANRRNGMHFSKPTLPTKDSTITPNGNGPFFSYTPSARPEDLSPRSSSSAASSSHSSSSESPPRSLSSSPAVHTTSSPPSRRKVVTESNFTLEEFSGSAYEEWESGDEDVIRPYQYEDADSEKAHSVKSSGGRSKTDLDPLLDGIRGLSYGNEEEDEHERWVQLERARKKSKRRSSGTKRTITQSIGSDTDDEDLQPVMLEGVNEVGSSARRLRRKVGERTSLIFDDPPSRIDEEDEGPESCEEVVVIEDDDEE</sequence>
<proteinExistence type="predicted"/>
<feature type="compositionally biased region" description="Polar residues" evidence="1">
    <location>
        <begin position="47"/>
        <end position="56"/>
    </location>
</feature>
<feature type="region of interest" description="Disordered" evidence="1">
    <location>
        <begin position="1"/>
        <end position="172"/>
    </location>
</feature>
<evidence type="ECO:0000256" key="1">
    <source>
        <dbReference type="SAM" id="MobiDB-lite"/>
    </source>
</evidence>
<feature type="region of interest" description="Disordered" evidence="1">
    <location>
        <begin position="254"/>
        <end position="284"/>
    </location>
</feature>
<feature type="compositionally biased region" description="Low complexity" evidence="1">
    <location>
        <begin position="74"/>
        <end position="100"/>
    </location>
</feature>